<comment type="similarity">
    <text evidence="3">Belongs to the JHDM3 histone demethylase family.</text>
</comment>
<evidence type="ECO:0000256" key="11">
    <source>
        <dbReference type="ARBA" id="ARBA00023002"/>
    </source>
</evidence>
<keyword evidence="13" id="KW-0805">Transcription regulation</keyword>
<evidence type="ECO:0000256" key="14">
    <source>
        <dbReference type="ARBA" id="ARBA00023163"/>
    </source>
</evidence>
<dbReference type="Pfam" id="PF02373">
    <property type="entry name" value="JmjC"/>
    <property type="match status" value="1"/>
</dbReference>
<keyword evidence="15" id="KW-0539">Nucleus</keyword>
<feature type="region of interest" description="Disordered" evidence="17">
    <location>
        <begin position="1872"/>
        <end position="1901"/>
    </location>
</feature>
<dbReference type="Proteomes" id="UP001283361">
    <property type="component" value="Unassembled WGS sequence"/>
</dbReference>
<evidence type="ECO:0000259" key="18">
    <source>
        <dbReference type="PROSITE" id="PS51183"/>
    </source>
</evidence>
<keyword evidence="8" id="KW-0862">Zinc</keyword>
<gene>
    <name evidence="21" type="ORF">RRG08_003578</name>
</gene>
<dbReference type="Pfam" id="PF18104">
    <property type="entry name" value="Tudor_2"/>
    <property type="match status" value="1"/>
</dbReference>
<keyword evidence="6" id="KW-0677">Repeat</keyword>
<feature type="domain" description="PHD-type" evidence="20">
    <location>
        <begin position="1630"/>
        <end position="1745"/>
    </location>
</feature>
<dbReference type="GO" id="GO:0051864">
    <property type="term" value="F:histone H3K36 demethylase activity"/>
    <property type="evidence" value="ECO:0007669"/>
    <property type="project" value="TreeGrafter"/>
</dbReference>
<dbReference type="Pfam" id="PF13832">
    <property type="entry name" value="zf-HC5HC2H_2"/>
    <property type="match status" value="1"/>
</dbReference>
<dbReference type="PROSITE" id="PS51184">
    <property type="entry name" value="JMJC"/>
    <property type="match status" value="1"/>
</dbReference>
<evidence type="ECO:0000256" key="16">
    <source>
        <dbReference type="ARBA" id="ARBA00049349"/>
    </source>
</evidence>
<feature type="compositionally biased region" description="Polar residues" evidence="17">
    <location>
        <begin position="1462"/>
        <end position="1474"/>
    </location>
</feature>
<dbReference type="InterPro" id="IPR013083">
    <property type="entry name" value="Znf_RING/FYVE/PHD"/>
</dbReference>
<dbReference type="PROSITE" id="PS51183">
    <property type="entry name" value="JMJN"/>
    <property type="match status" value="1"/>
</dbReference>
<comment type="caution">
    <text evidence="21">The sequence shown here is derived from an EMBL/GenBank/DDBJ whole genome shotgun (WGS) entry which is preliminary data.</text>
</comment>
<evidence type="ECO:0000256" key="7">
    <source>
        <dbReference type="ARBA" id="ARBA00022771"/>
    </source>
</evidence>
<dbReference type="Gene3D" id="3.30.40.10">
    <property type="entry name" value="Zinc/RING finger domain, C3HC4 (zinc finger)"/>
    <property type="match status" value="1"/>
</dbReference>
<feature type="domain" description="JmjN" evidence="18">
    <location>
        <begin position="58"/>
        <end position="100"/>
    </location>
</feature>
<evidence type="ECO:0000256" key="8">
    <source>
        <dbReference type="ARBA" id="ARBA00022833"/>
    </source>
</evidence>
<dbReference type="Gene3D" id="3.10.330.70">
    <property type="match status" value="1"/>
</dbReference>
<dbReference type="GO" id="GO:0008270">
    <property type="term" value="F:zinc ion binding"/>
    <property type="evidence" value="ECO:0007669"/>
    <property type="project" value="UniProtKB-KW"/>
</dbReference>
<dbReference type="Pfam" id="PF02375">
    <property type="entry name" value="JmjN"/>
    <property type="match status" value="1"/>
</dbReference>
<comment type="cofactor">
    <cofactor evidence="1">
        <name>Fe(2+)</name>
        <dbReference type="ChEBI" id="CHEBI:29033"/>
    </cofactor>
</comment>
<dbReference type="FunFam" id="3.10.330.70:FF:000001">
    <property type="entry name" value="Putative lysine-specific demethylase 4a"/>
    <property type="match status" value="1"/>
</dbReference>
<feature type="compositionally biased region" description="Polar residues" evidence="17">
    <location>
        <begin position="510"/>
        <end position="525"/>
    </location>
</feature>
<dbReference type="SMART" id="SM00333">
    <property type="entry name" value="TUDOR"/>
    <property type="match status" value="2"/>
</dbReference>
<dbReference type="InterPro" id="IPR001965">
    <property type="entry name" value="Znf_PHD"/>
</dbReference>
<sequence length="1901" mass="212557">MVQEELVKTEANGQIIGHQRTENYKGLLYQILSEKGRIFRGKKDQPSGKSIMAEADKIMVFRPTYDEFKDFKKYIAYMESVGAHKMGVAKVIPPKEWVPRKVGYDNLDLMIPSPIEQVVTGQQGLYTQINVQKKPMHVKEFEELANSPRYQTPTHFDYEDLERKYWKNVTFSAPIYGADISGSITDDDQDSWNINRLGTILDHVKDDYGIQIEGVCTAYLYFGMWKTTFAWHTEDMDLYSINYLHYGAPKSWYAIPPEHGQRLERLAQGFFPTSFSECPAFLRHKMSLISPFILKKYSIPVNKITQEAGDIMITFPYGYHAGFNHGFNCAESTNFATHRWIEYGKRCLQCVCRNDGVKISMDVFVKKYQPERYELWKAGKDIASHPEGHRDGNRQPNRPKKKIEANSSGTAHSRRHPLKSAFNKKCQDKTEEGKEEGVKKSKAKAEENKEDIVKKVKKKSKEFVKDQHESGSPQKKAKKKKKPEEEAEDETYSGHSPGKKAKVNPLPKSTVPSTKSPKFSLMTESQRQKLSEYLRGPQNNKDEKEEKKSDPGYMSAFQEAFMKTLLPENDDHKERSKIWNKIKHSQTLSKSENFSHDKETGQAPEESREYSYKISRPLLHLERSMSPPLLPLSEPEECKVKTESPSSLQPISVNTSALIEAKTDSTLPILMPNFSQEQSRDLSPPILSPHQLVVKSEKEDRSPPVLTPSKPIVEAILEPKLHDSPLNSNSNETLPNHCHLQTHQNQPPNMRLSQCMTSLTNGEFFKTTVTSVRPSQSFYQVLTNEQVNKKRTQELVTINQGITSGGTVLCTEDIAVPVHEKICPEHLTSQTHHIQSSQNLQNKSCVFQQTQSTGLFNQNSQKGKALQADRAGFSVLTIPQKPPFSKPEAKTITKSLLGEKKLTIQYLSQTPMIVFPGSGLQPKNVSKGIQSHQFTTATATTTTTSICQTPLCLTRPATQSVISTTRKSPVSALIYPRACTFNTSTEDNLFQQQKPSTTSLKDPKVFCTQRLFMDSNNVRNNAQSHASGTAQVIQNVTVPSQIFGNIGYSKVKTQTKINASPLLIQHLQQQVSQSTGTQLSLSQNQHGITVTNTSLQPQPMKEQRLFIQPVSNNIQHQQVAICSLQQQTSLNGQPRYGFCTMTPSQVLDTGTEIGNKNPKTQFKSVKARTSDCIANKKPRLMYLPSGSTPSVFTVTAASSISNMSIANASHHLSNGQQVSNAVMHCNTTYSAKNTPQIENNLRPSCAFPVSQNSVSTRSISPPSLECIKSDVNQHVWSRPPSLSPKPTEHQPVVHQTSISLNANTVSSLSEDVCEQSDSKPSSVSLDKGSGLFLKSPVIACDNKRMFSVQGDTLAHERGTSSSLITSLHNPRIQESLTKLIVSGDLRLFPDLLKQESTSALDQTPEQNLALTQAETNSNHSQPRQQKAIPKQVEVVVYPIIKKDKNEVSGKLMVVQNSMHSSQNAVFPSPSLSKQGGKKTTSRAPAVIDKPWAQTVNLLWRHLPNNHQAVMDFNKDIGSRPPFCSVCSLFQQHQMTTKLGSDCLTEKAQVDVEQSQCSLPLIPETSFALCAKSCQGIPGGAYPRLDHEGRSTLLHCMKCAVCVHASCYGEQEGTLTKQWICTACLNMKEEIPVCSLCCLRGGALKPTSNGGWAHIVCALAVKEISFASVKDRAPINVAAIGNDRYKLKCELCASLGRSRPSFTICVQCSVEGCVRSFHVTCGLAAGSRFQADNRPGHIYVNCVRHASVANTKSQGKQRKSTIRRSEDLFDLNVGDLVLAKHKVTRRYYWTKVIHVLRKRRFEVDFDDGSFSDDLLPEDIMGRDCMKDGPPMKGEHIPVRWTDGRLHGATFQKMTVQDVYTVEFEDSSQNQLRREELWSQREEVPKNIKNKMSEATDSKLDLS</sequence>
<evidence type="ECO:0000313" key="21">
    <source>
        <dbReference type="EMBL" id="KAK3746138.1"/>
    </source>
</evidence>
<feature type="compositionally biased region" description="Basic and acidic residues" evidence="17">
    <location>
        <begin position="425"/>
        <end position="454"/>
    </location>
</feature>
<dbReference type="SMART" id="SM00558">
    <property type="entry name" value="JmjC"/>
    <property type="match status" value="1"/>
</dbReference>
<name>A0AAE1CZI7_9GAST</name>
<keyword evidence="10" id="KW-0223">Dioxygenase</keyword>
<keyword evidence="9" id="KW-0156">Chromatin regulator</keyword>
<dbReference type="GO" id="GO:0005634">
    <property type="term" value="C:nucleus"/>
    <property type="evidence" value="ECO:0007669"/>
    <property type="project" value="UniProtKB-SubCell"/>
</dbReference>
<dbReference type="PANTHER" id="PTHR10694:SF129">
    <property type="entry name" value="LYSINE-SPECIFIC DEMETHYLASE 4B-RELATED"/>
    <property type="match status" value="1"/>
</dbReference>
<evidence type="ECO:0000256" key="15">
    <source>
        <dbReference type="ARBA" id="ARBA00023242"/>
    </source>
</evidence>
<keyword evidence="12" id="KW-0408">Iron</keyword>
<evidence type="ECO:0000256" key="13">
    <source>
        <dbReference type="ARBA" id="ARBA00023015"/>
    </source>
</evidence>
<dbReference type="SUPFAM" id="SSF51197">
    <property type="entry name" value="Clavaminate synthase-like"/>
    <property type="match status" value="1"/>
</dbReference>
<dbReference type="SMART" id="SM00249">
    <property type="entry name" value="PHD"/>
    <property type="match status" value="2"/>
</dbReference>
<keyword evidence="7" id="KW-0863">Zinc-finger</keyword>
<feature type="region of interest" description="Disordered" evidence="17">
    <location>
        <begin position="1462"/>
        <end position="1483"/>
    </location>
</feature>
<dbReference type="GO" id="GO:0140684">
    <property type="term" value="F:histone H3K9me2/H3K9me3 demethylase activity"/>
    <property type="evidence" value="ECO:0007669"/>
    <property type="project" value="UniProtKB-EC"/>
</dbReference>
<dbReference type="InterPro" id="IPR011011">
    <property type="entry name" value="Znf_FYVE_PHD"/>
</dbReference>
<dbReference type="EMBL" id="JAWDGP010006167">
    <property type="protein sequence ID" value="KAK3746138.1"/>
    <property type="molecule type" value="Genomic_DNA"/>
</dbReference>
<dbReference type="Gene3D" id="2.60.120.650">
    <property type="entry name" value="Cupin"/>
    <property type="match status" value="1"/>
</dbReference>
<protein>
    <recommendedName>
        <fullName evidence="4">[histone H3]-trimethyl-L-lysine(9) demethylase</fullName>
        <ecNumber evidence="4">1.14.11.66</ecNumber>
    </recommendedName>
</protein>
<dbReference type="Pfam" id="PF13831">
    <property type="entry name" value="PHD_2"/>
    <property type="match status" value="1"/>
</dbReference>
<organism evidence="21 22">
    <name type="scientific">Elysia crispata</name>
    <name type="common">lettuce slug</name>
    <dbReference type="NCBI Taxonomy" id="231223"/>
    <lineage>
        <taxon>Eukaryota</taxon>
        <taxon>Metazoa</taxon>
        <taxon>Spiralia</taxon>
        <taxon>Lophotrochozoa</taxon>
        <taxon>Mollusca</taxon>
        <taxon>Gastropoda</taxon>
        <taxon>Heterobranchia</taxon>
        <taxon>Euthyneura</taxon>
        <taxon>Panpulmonata</taxon>
        <taxon>Sacoglossa</taxon>
        <taxon>Placobranchoidea</taxon>
        <taxon>Plakobranchidae</taxon>
        <taxon>Elysia</taxon>
    </lineage>
</organism>
<feature type="region of interest" description="Disordered" evidence="17">
    <location>
        <begin position="579"/>
        <end position="610"/>
    </location>
</feature>
<feature type="domain" description="JmjC" evidence="19">
    <location>
        <begin position="186"/>
        <end position="352"/>
    </location>
</feature>
<dbReference type="InterPro" id="IPR034732">
    <property type="entry name" value="EPHD"/>
</dbReference>
<dbReference type="InterPro" id="IPR019787">
    <property type="entry name" value="Znf_PHD-finger"/>
</dbReference>
<dbReference type="GO" id="GO:0010468">
    <property type="term" value="P:regulation of gene expression"/>
    <property type="evidence" value="ECO:0007669"/>
    <property type="project" value="TreeGrafter"/>
</dbReference>
<evidence type="ECO:0000256" key="6">
    <source>
        <dbReference type="ARBA" id="ARBA00022737"/>
    </source>
</evidence>
<evidence type="ECO:0000256" key="12">
    <source>
        <dbReference type="ARBA" id="ARBA00023004"/>
    </source>
</evidence>
<feature type="region of interest" description="Disordered" evidence="17">
    <location>
        <begin position="379"/>
        <end position="554"/>
    </location>
</feature>
<dbReference type="SMART" id="SM00545">
    <property type="entry name" value="JmjN"/>
    <property type="match status" value="1"/>
</dbReference>
<dbReference type="InterPro" id="IPR003349">
    <property type="entry name" value="JmjN"/>
</dbReference>
<feature type="compositionally biased region" description="Basic and acidic residues" evidence="17">
    <location>
        <begin position="379"/>
        <end position="393"/>
    </location>
</feature>
<evidence type="ECO:0000256" key="1">
    <source>
        <dbReference type="ARBA" id="ARBA00001954"/>
    </source>
</evidence>
<evidence type="ECO:0000259" key="20">
    <source>
        <dbReference type="PROSITE" id="PS51805"/>
    </source>
</evidence>
<keyword evidence="11" id="KW-0560">Oxidoreductase</keyword>
<accession>A0AAE1CZI7</accession>
<evidence type="ECO:0000256" key="10">
    <source>
        <dbReference type="ARBA" id="ARBA00022964"/>
    </source>
</evidence>
<evidence type="ECO:0000313" key="22">
    <source>
        <dbReference type="Proteomes" id="UP001283361"/>
    </source>
</evidence>
<dbReference type="EC" id="1.14.11.66" evidence="4"/>
<evidence type="ECO:0000256" key="17">
    <source>
        <dbReference type="SAM" id="MobiDB-lite"/>
    </source>
</evidence>
<evidence type="ECO:0000256" key="2">
    <source>
        <dbReference type="ARBA" id="ARBA00004123"/>
    </source>
</evidence>
<evidence type="ECO:0000256" key="3">
    <source>
        <dbReference type="ARBA" id="ARBA00009711"/>
    </source>
</evidence>
<evidence type="ECO:0000259" key="19">
    <source>
        <dbReference type="PROSITE" id="PS51184"/>
    </source>
</evidence>
<keyword evidence="22" id="KW-1185">Reference proteome</keyword>
<evidence type="ECO:0000256" key="4">
    <source>
        <dbReference type="ARBA" id="ARBA00012900"/>
    </source>
</evidence>
<comment type="subcellular location">
    <subcellularLocation>
        <location evidence="2">Nucleus</location>
    </subcellularLocation>
</comment>
<dbReference type="GO" id="GO:0000785">
    <property type="term" value="C:chromatin"/>
    <property type="evidence" value="ECO:0007669"/>
    <property type="project" value="TreeGrafter"/>
</dbReference>
<dbReference type="Gene3D" id="2.30.30.140">
    <property type="match status" value="1"/>
</dbReference>
<feature type="compositionally biased region" description="Basic and acidic residues" evidence="17">
    <location>
        <begin position="593"/>
        <end position="610"/>
    </location>
</feature>
<reference evidence="21" key="1">
    <citation type="journal article" date="2023" name="G3 (Bethesda)">
        <title>A reference genome for the long-term kleptoplast-retaining sea slug Elysia crispata morphotype clarki.</title>
        <authorList>
            <person name="Eastman K.E."/>
            <person name="Pendleton A.L."/>
            <person name="Shaikh M.A."/>
            <person name="Suttiyut T."/>
            <person name="Ogas R."/>
            <person name="Tomko P."/>
            <person name="Gavelis G."/>
            <person name="Widhalm J.R."/>
            <person name="Wisecaver J.H."/>
        </authorList>
    </citation>
    <scope>NUCLEOTIDE SEQUENCE</scope>
    <source>
        <strain evidence="21">ECLA1</strain>
    </source>
</reference>
<keyword evidence="14" id="KW-0804">Transcription</keyword>
<dbReference type="PANTHER" id="PTHR10694">
    <property type="entry name" value="LYSINE-SPECIFIC DEMETHYLASE"/>
    <property type="match status" value="1"/>
</dbReference>
<evidence type="ECO:0000256" key="5">
    <source>
        <dbReference type="ARBA" id="ARBA00022723"/>
    </source>
</evidence>
<dbReference type="PROSITE" id="PS51805">
    <property type="entry name" value="EPHD"/>
    <property type="match status" value="1"/>
</dbReference>
<keyword evidence="5" id="KW-0479">Metal-binding</keyword>
<dbReference type="InterPro" id="IPR003347">
    <property type="entry name" value="JmjC_dom"/>
</dbReference>
<comment type="catalytic activity">
    <reaction evidence="16">
        <text>N(6),N(6),N(6)-trimethyl-L-lysyl(9)-[histone H3] + 2 2-oxoglutarate + 2 O2 = N(6)-methyl-L-lysyl(9)-[histone H3] + 2 formaldehyde + 2 succinate + 2 CO2</text>
        <dbReference type="Rhea" id="RHEA:60200"/>
        <dbReference type="Rhea" id="RHEA-COMP:15538"/>
        <dbReference type="Rhea" id="RHEA-COMP:15542"/>
        <dbReference type="ChEBI" id="CHEBI:15379"/>
        <dbReference type="ChEBI" id="CHEBI:16526"/>
        <dbReference type="ChEBI" id="CHEBI:16810"/>
        <dbReference type="ChEBI" id="CHEBI:16842"/>
        <dbReference type="ChEBI" id="CHEBI:30031"/>
        <dbReference type="ChEBI" id="CHEBI:61929"/>
        <dbReference type="ChEBI" id="CHEBI:61961"/>
        <dbReference type="EC" id="1.14.11.66"/>
    </reaction>
</comment>
<proteinExistence type="inferred from homology"/>
<feature type="compositionally biased region" description="Basic and acidic residues" evidence="17">
    <location>
        <begin position="540"/>
        <end position="550"/>
    </location>
</feature>
<evidence type="ECO:0000256" key="9">
    <source>
        <dbReference type="ARBA" id="ARBA00022853"/>
    </source>
</evidence>
<dbReference type="SUPFAM" id="SSF57903">
    <property type="entry name" value="FYVE/PHD zinc finger"/>
    <property type="match status" value="1"/>
</dbReference>
<dbReference type="InterPro" id="IPR040477">
    <property type="entry name" value="KDM4-like_Tudor"/>
</dbReference>
<dbReference type="FunFam" id="2.60.120.650:FF:000048">
    <property type="entry name" value="Lysine-specific demethylase 4A"/>
    <property type="match status" value="1"/>
</dbReference>
<dbReference type="SUPFAM" id="SSF63748">
    <property type="entry name" value="Tudor/PWWP/MBT"/>
    <property type="match status" value="2"/>
</dbReference>
<dbReference type="InterPro" id="IPR002999">
    <property type="entry name" value="Tudor"/>
</dbReference>